<keyword evidence="2" id="KW-0964">Secreted</keyword>
<dbReference type="GO" id="GO:0005576">
    <property type="term" value="C:extracellular region"/>
    <property type="evidence" value="ECO:0007669"/>
    <property type="project" value="UniProtKB-SubCell"/>
</dbReference>
<dbReference type="GO" id="GO:0016837">
    <property type="term" value="F:carbon-oxygen lyase activity, acting on polysaccharides"/>
    <property type="evidence" value="ECO:0007669"/>
    <property type="project" value="TreeGrafter"/>
</dbReference>
<keyword evidence="5" id="KW-1185">Reference proteome</keyword>
<dbReference type="SUPFAM" id="SSF51126">
    <property type="entry name" value="Pectin lyase-like"/>
    <property type="match status" value="1"/>
</dbReference>
<organism evidence="4 5">
    <name type="scientific">Noviherbaspirillum humi</name>
    <dbReference type="NCBI Taxonomy" id="1688639"/>
    <lineage>
        <taxon>Bacteria</taxon>
        <taxon>Pseudomonadati</taxon>
        <taxon>Pseudomonadota</taxon>
        <taxon>Betaproteobacteria</taxon>
        <taxon>Burkholderiales</taxon>
        <taxon>Oxalobacteraceae</taxon>
        <taxon>Noviherbaspirillum</taxon>
    </lineage>
</organism>
<name>A0A239LCJ1_9BURK</name>
<protein>
    <submittedName>
        <fullName evidence="4">Parallel beta-helix repeat (Two copies)</fullName>
    </submittedName>
</protein>
<dbReference type="InterPro" id="IPR006626">
    <property type="entry name" value="PbH1"/>
</dbReference>
<proteinExistence type="predicted"/>
<comment type="subcellular location">
    <subcellularLocation>
        <location evidence="1">Secreted</location>
    </subcellularLocation>
</comment>
<evidence type="ECO:0000256" key="3">
    <source>
        <dbReference type="ARBA" id="ARBA00022729"/>
    </source>
</evidence>
<dbReference type="PANTHER" id="PTHR40088:SF2">
    <property type="entry name" value="SECRETED SUGAR HYDROLASE"/>
    <property type="match status" value="1"/>
</dbReference>
<accession>A0A239LCJ1</accession>
<dbReference type="EMBL" id="FZOT01000021">
    <property type="protein sequence ID" value="SNT27563.1"/>
    <property type="molecule type" value="Genomic_DNA"/>
</dbReference>
<reference evidence="4 5" key="1">
    <citation type="submission" date="2017-06" db="EMBL/GenBank/DDBJ databases">
        <authorList>
            <person name="Kim H.J."/>
            <person name="Triplett B.A."/>
        </authorList>
    </citation>
    <scope>NUCLEOTIDE SEQUENCE [LARGE SCALE GENOMIC DNA]</scope>
    <source>
        <strain evidence="4 5">U15</strain>
    </source>
</reference>
<dbReference type="NCBIfam" id="TIGR03804">
    <property type="entry name" value="para_beta_helix"/>
    <property type="match status" value="1"/>
</dbReference>
<evidence type="ECO:0000313" key="5">
    <source>
        <dbReference type="Proteomes" id="UP000198284"/>
    </source>
</evidence>
<dbReference type="AlphaFoldDB" id="A0A239LCJ1"/>
<evidence type="ECO:0000313" key="4">
    <source>
        <dbReference type="EMBL" id="SNT27563.1"/>
    </source>
</evidence>
<evidence type="ECO:0000256" key="2">
    <source>
        <dbReference type="ARBA" id="ARBA00022525"/>
    </source>
</evidence>
<dbReference type="PANTHER" id="PTHR40088">
    <property type="entry name" value="PECTATE LYASE (EUROFUNG)"/>
    <property type="match status" value="1"/>
</dbReference>
<dbReference type="Proteomes" id="UP000198284">
    <property type="component" value="Unassembled WGS sequence"/>
</dbReference>
<dbReference type="SMART" id="SM00710">
    <property type="entry name" value="PbH1"/>
    <property type="match status" value="7"/>
</dbReference>
<gene>
    <name evidence="4" type="ORF">SAMN06265795_12115</name>
</gene>
<dbReference type="InterPro" id="IPR012334">
    <property type="entry name" value="Pectin_lyas_fold"/>
</dbReference>
<dbReference type="Gene3D" id="2.160.20.10">
    <property type="entry name" value="Single-stranded right-handed beta-helix, Pectin lyase-like"/>
    <property type="match status" value="1"/>
</dbReference>
<dbReference type="InterPro" id="IPR022441">
    <property type="entry name" value="Para_beta_helix_rpt-2"/>
</dbReference>
<keyword evidence="3" id="KW-0732">Signal</keyword>
<dbReference type="InterPro" id="IPR052052">
    <property type="entry name" value="Polysaccharide_Lyase_9"/>
</dbReference>
<evidence type="ECO:0000256" key="1">
    <source>
        <dbReference type="ARBA" id="ARBA00004613"/>
    </source>
</evidence>
<dbReference type="InterPro" id="IPR011050">
    <property type="entry name" value="Pectin_lyase_fold/virulence"/>
</dbReference>
<sequence length="419" mass="45047">MVPVALRTLYVSPTGSDGNSGLSETEAFKTIQRAHDLSQPGDQVLVMNGTYNFANVTTIKRSGNASAWISYKAYPGHTPVMNVGTNSWGGFTVAGASYILIEGFTLVGSKDSITYAYAYSERNNLNNPATSANGILINAQYSTPSPHHIVVRKNTVRKFGGGCIGTLYADYITIEDNDVSECGWWSPYGNSGISMYENVDADGDTGQKMIVRRNRVYSNWNYIPFYAVDAVTDGNGIIVDDGRHTQMPDPRFTVAYKGRTLIENNIVFNNGGRGIHIYESDNVTVRNNVSYRNSNHPGITNGEITPLSVSNVQAYGNVMVPRSDRPANGSSNTSDVVFSYNIVSGGTGFNTFGGTGNLINVDPKFIDAANYDFRLAADSPAVDIVPFGVSAAYDFVGKPRNANADAGAAADAGAYEVVK</sequence>